<dbReference type="PATRIC" id="fig|82380.10.peg.2333"/>
<proteinExistence type="predicted"/>
<organism evidence="1 2">
    <name type="scientific">Microbacterium oxydans</name>
    <dbReference type="NCBI Taxonomy" id="82380"/>
    <lineage>
        <taxon>Bacteria</taxon>
        <taxon>Bacillati</taxon>
        <taxon>Actinomycetota</taxon>
        <taxon>Actinomycetes</taxon>
        <taxon>Micrococcales</taxon>
        <taxon>Microbacteriaceae</taxon>
        <taxon>Microbacterium</taxon>
    </lineage>
</organism>
<sequence length="52" mass="5533">MPLGSAGCSSVAGAAGGLRFVCDATIHRITRRVSQQSLYSQRVLTFAFVSMQ</sequence>
<evidence type="ECO:0000313" key="2">
    <source>
        <dbReference type="Proteomes" id="UP000033725"/>
    </source>
</evidence>
<reference evidence="1 2" key="1">
    <citation type="submission" date="2015-02" db="EMBL/GenBank/DDBJ databases">
        <title>Draft genome sequences of ten Microbacterium spp. with emphasis on heavy metal contaminated environments.</title>
        <authorList>
            <person name="Corretto E."/>
        </authorList>
    </citation>
    <scope>NUCLEOTIDE SEQUENCE [LARGE SCALE GENOMIC DNA]</scope>
    <source>
        <strain evidence="1 2">BEL163</strain>
    </source>
</reference>
<name>A0A0F0KLJ6_9MICO</name>
<gene>
    <name evidence="1" type="ORF">RN51_02319</name>
</gene>
<accession>A0A0F0KLJ6</accession>
<dbReference type="Proteomes" id="UP000033725">
    <property type="component" value="Unassembled WGS sequence"/>
</dbReference>
<dbReference type="EMBL" id="JYIV01000027">
    <property type="protein sequence ID" value="KJL21304.1"/>
    <property type="molecule type" value="Genomic_DNA"/>
</dbReference>
<comment type="caution">
    <text evidence="1">The sequence shown here is derived from an EMBL/GenBank/DDBJ whole genome shotgun (WGS) entry which is preliminary data.</text>
</comment>
<protein>
    <submittedName>
        <fullName evidence="1">Uncharacterized protein</fullName>
    </submittedName>
</protein>
<dbReference type="AlphaFoldDB" id="A0A0F0KLJ6"/>
<evidence type="ECO:0000313" key="1">
    <source>
        <dbReference type="EMBL" id="KJL21304.1"/>
    </source>
</evidence>